<name>A0A1F8AUY7_9BACT</name>
<comment type="caution">
    <text evidence="1">The sequence shown here is derived from an EMBL/GenBank/DDBJ whole genome shotgun (WGS) entry which is preliminary data.</text>
</comment>
<reference evidence="1 2" key="1">
    <citation type="journal article" date="2016" name="Nat. Commun.">
        <title>Thousands of microbial genomes shed light on interconnected biogeochemical processes in an aquifer system.</title>
        <authorList>
            <person name="Anantharaman K."/>
            <person name="Brown C.T."/>
            <person name="Hug L.A."/>
            <person name="Sharon I."/>
            <person name="Castelle C.J."/>
            <person name="Probst A.J."/>
            <person name="Thomas B.C."/>
            <person name="Singh A."/>
            <person name="Wilkins M.J."/>
            <person name="Karaoz U."/>
            <person name="Brodie E.L."/>
            <person name="Williams K.H."/>
            <person name="Hubbard S.S."/>
            <person name="Banfield J.F."/>
        </authorList>
    </citation>
    <scope>NUCLEOTIDE SEQUENCE [LARGE SCALE GENOMIC DNA]</scope>
</reference>
<accession>A0A1F8AUY7</accession>
<organism evidence="1 2">
    <name type="scientific">Candidatus Woesebacteria bacterium RIFCSPHIGHO2_12_FULL_41_24</name>
    <dbReference type="NCBI Taxonomy" id="1802510"/>
    <lineage>
        <taxon>Bacteria</taxon>
        <taxon>Candidatus Woeseibacteriota</taxon>
    </lineage>
</organism>
<gene>
    <name evidence="1" type="ORF">A3E44_04070</name>
</gene>
<proteinExistence type="predicted"/>
<evidence type="ECO:0000313" key="1">
    <source>
        <dbReference type="EMBL" id="OGM55068.1"/>
    </source>
</evidence>
<dbReference type="EMBL" id="MGGW01000005">
    <property type="protein sequence ID" value="OGM55068.1"/>
    <property type="molecule type" value="Genomic_DNA"/>
</dbReference>
<sequence>MRKVLPGFLLSALLFATSWSSVFSSGLVLINKEGQVIVNVLGVSSEEKLKIVSINAGGSNVYSGNAQVSLTLSGQGVLVDITSDEGSKSLNASDWEEEIVEVEERGDVKKISIQKENDGFLISQGSVNAKTNFPIVIDSMRGELSVVTGTGSRHILRYPQEVTETLRNAKIVSVYDDVNILEGDKGELLYEVQGEKVVRVLGLFDVRGGVSVDVSASTGEVLKVDEPLWLKILGLIFG</sequence>
<dbReference type="Proteomes" id="UP000178603">
    <property type="component" value="Unassembled WGS sequence"/>
</dbReference>
<protein>
    <submittedName>
        <fullName evidence="1">Uncharacterized protein</fullName>
    </submittedName>
</protein>
<evidence type="ECO:0000313" key="2">
    <source>
        <dbReference type="Proteomes" id="UP000178603"/>
    </source>
</evidence>
<dbReference type="AlphaFoldDB" id="A0A1F8AUY7"/>